<dbReference type="AlphaFoldDB" id="A0AA38C330"/>
<organism evidence="2 3">
    <name type="scientific">Taxus chinensis</name>
    <name type="common">Chinese yew</name>
    <name type="synonym">Taxus wallichiana var. chinensis</name>
    <dbReference type="NCBI Taxonomy" id="29808"/>
    <lineage>
        <taxon>Eukaryota</taxon>
        <taxon>Viridiplantae</taxon>
        <taxon>Streptophyta</taxon>
        <taxon>Embryophyta</taxon>
        <taxon>Tracheophyta</taxon>
        <taxon>Spermatophyta</taxon>
        <taxon>Pinopsida</taxon>
        <taxon>Pinidae</taxon>
        <taxon>Conifers II</taxon>
        <taxon>Cupressales</taxon>
        <taxon>Taxaceae</taxon>
        <taxon>Taxus</taxon>
    </lineage>
</organism>
<feature type="non-terminal residue" evidence="2">
    <location>
        <position position="1"/>
    </location>
</feature>
<protein>
    <submittedName>
        <fullName evidence="2">Uncharacterized protein</fullName>
    </submittedName>
</protein>
<dbReference type="Proteomes" id="UP000824469">
    <property type="component" value="Unassembled WGS sequence"/>
</dbReference>
<name>A0AA38C330_TAXCH</name>
<proteinExistence type="predicted"/>
<keyword evidence="3" id="KW-1185">Reference proteome</keyword>
<feature type="compositionally biased region" description="Basic and acidic residues" evidence="1">
    <location>
        <begin position="78"/>
        <end position="101"/>
    </location>
</feature>
<sequence>KFYATRDVSWRQKIKIPFKKLESMPVMDDVSAQVRRTGTSLPQTIRRTREMLQGGMVEGPIIHATPLQVVPTSISRSKGKEKMMESTPRKPKEGSFSETSREIQTPETGL</sequence>
<dbReference type="EMBL" id="JAHRHJ020000455">
    <property type="protein sequence ID" value="KAH9294036.1"/>
    <property type="molecule type" value="Genomic_DNA"/>
</dbReference>
<accession>A0AA38C330</accession>
<evidence type="ECO:0000256" key="1">
    <source>
        <dbReference type="SAM" id="MobiDB-lite"/>
    </source>
</evidence>
<comment type="caution">
    <text evidence="2">The sequence shown here is derived from an EMBL/GenBank/DDBJ whole genome shotgun (WGS) entry which is preliminary data.</text>
</comment>
<feature type="region of interest" description="Disordered" evidence="1">
    <location>
        <begin position="68"/>
        <end position="110"/>
    </location>
</feature>
<gene>
    <name evidence="2" type="ORF">KI387_040757</name>
</gene>
<evidence type="ECO:0000313" key="2">
    <source>
        <dbReference type="EMBL" id="KAH9294036.1"/>
    </source>
</evidence>
<evidence type="ECO:0000313" key="3">
    <source>
        <dbReference type="Proteomes" id="UP000824469"/>
    </source>
</evidence>
<reference evidence="2 3" key="1">
    <citation type="journal article" date="2021" name="Nat. Plants">
        <title>The Taxus genome provides insights into paclitaxel biosynthesis.</title>
        <authorList>
            <person name="Xiong X."/>
            <person name="Gou J."/>
            <person name="Liao Q."/>
            <person name="Li Y."/>
            <person name="Zhou Q."/>
            <person name="Bi G."/>
            <person name="Li C."/>
            <person name="Du R."/>
            <person name="Wang X."/>
            <person name="Sun T."/>
            <person name="Guo L."/>
            <person name="Liang H."/>
            <person name="Lu P."/>
            <person name="Wu Y."/>
            <person name="Zhang Z."/>
            <person name="Ro D.K."/>
            <person name="Shang Y."/>
            <person name="Huang S."/>
            <person name="Yan J."/>
        </authorList>
    </citation>
    <scope>NUCLEOTIDE SEQUENCE [LARGE SCALE GENOMIC DNA]</scope>
    <source>
        <strain evidence="2">Ta-2019</strain>
    </source>
</reference>